<sequence>MKRLSLFLNTFLFLVPVSHLFSQIVLRQPPEAGFETRIKRFVDQLELIDTHEHFGNEFIADPKKSVDFMLLLALYSDDDIKSAGMGKAQFNELLTDRYSVADKWKIIKPYWELSKNTAYNRVVLLTIDRLFGIKDLNDDTVVLLSEKLKSSYNGKWYDYVLGERAKIKYVIQDVGSGRSKDSRFRYVEKFDQFIRIHSKEEVTALGGKYSTEVTTLDSYVDMLGKSFQEAMGRGMIGVKSALAYHRPLKYERVPKPVADSVFRMLMNSPNDKIFEFKDIKPFQDYVMHQIIQLAGKYDIPFQFHTGLQSGDGNIIDNANPAHMANLFLEYRDVKFVLFHAGFPYGGILSTQAKSFRNVYIDMCWSAVISPSYSERYLHEWLETVPSNKIMAFGGDYHNVETAYGHSLMARAIVSKVLTEKVKAGYLTESESLAIARRLLHDNAMDLFKIK</sequence>
<proteinExistence type="predicted"/>
<protein>
    <recommendedName>
        <fullName evidence="1">Amidohydrolase-related domain-containing protein</fullName>
    </recommendedName>
</protein>
<dbReference type="PANTHER" id="PTHR43383:SF2">
    <property type="entry name" value="AMIDOHYDROLASE 2 FAMILY PROTEIN"/>
    <property type="match status" value="1"/>
</dbReference>
<dbReference type="SUPFAM" id="SSF51556">
    <property type="entry name" value="Metallo-dependent hydrolases"/>
    <property type="match status" value="1"/>
</dbReference>
<keyword evidence="3" id="KW-1185">Reference proteome</keyword>
<dbReference type="Gene3D" id="3.20.20.140">
    <property type="entry name" value="Metal-dependent hydrolases"/>
    <property type="match status" value="1"/>
</dbReference>
<evidence type="ECO:0000313" key="2">
    <source>
        <dbReference type="EMBL" id="CAG5017675.1"/>
    </source>
</evidence>
<dbReference type="Pfam" id="PF04909">
    <property type="entry name" value="Amidohydro_2"/>
    <property type="match status" value="1"/>
</dbReference>
<accession>A0A916N7N0</accession>
<dbReference type="Proteomes" id="UP000680038">
    <property type="component" value="Unassembled WGS sequence"/>
</dbReference>
<dbReference type="EMBL" id="CAJRAF010000004">
    <property type="protein sequence ID" value="CAG5017675.1"/>
    <property type="molecule type" value="Genomic_DNA"/>
</dbReference>
<dbReference type="AlphaFoldDB" id="A0A916N7N0"/>
<organism evidence="2 3">
    <name type="scientific">Dyadobacter helix</name>
    <dbReference type="NCBI Taxonomy" id="2822344"/>
    <lineage>
        <taxon>Bacteria</taxon>
        <taxon>Pseudomonadati</taxon>
        <taxon>Bacteroidota</taxon>
        <taxon>Cytophagia</taxon>
        <taxon>Cytophagales</taxon>
        <taxon>Spirosomataceae</taxon>
        <taxon>Dyadobacter</taxon>
    </lineage>
</organism>
<gene>
    <name evidence="2" type="ORF">DYBT9275_05823</name>
</gene>
<evidence type="ECO:0000259" key="1">
    <source>
        <dbReference type="Pfam" id="PF04909"/>
    </source>
</evidence>
<dbReference type="InterPro" id="IPR006680">
    <property type="entry name" value="Amidohydro-rel"/>
</dbReference>
<feature type="domain" description="Amidohydrolase-related" evidence="1">
    <location>
        <begin position="286"/>
        <end position="448"/>
    </location>
</feature>
<comment type="caution">
    <text evidence="2">The sequence shown here is derived from an EMBL/GenBank/DDBJ whole genome shotgun (WGS) entry which is preliminary data.</text>
</comment>
<dbReference type="RefSeq" id="WP_215242151.1">
    <property type="nucleotide sequence ID" value="NZ_CAJRAF010000004.1"/>
</dbReference>
<dbReference type="GO" id="GO:0016787">
    <property type="term" value="F:hydrolase activity"/>
    <property type="evidence" value="ECO:0007669"/>
    <property type="project" value="InterPro"/>
</dbReference>
<evidence type="ECO:0000313" key="3">
    <source>
        <dbReference type="Proteomes" id="UP000680038"/>
    </source>
</evidence>
<dbReference type="InterPro" id="IPR032466">
    <property type="entry name" value="Metal_Hydrolase"/>
</dbReference>
<dbReference type="PANTHER" id="PTHR43383">
    <property type="entry name" value="NODULIN 6"/>
    <property type="match status" value="1"/>
</dbReference>
<reference evidence="2" key="1">
    <citation type="submission" date="2021-04" db="EMBL/GenBank/DDBJ databases">
        <authorList>
            <person name="Rodrigo-Torres L."/>
            <person name="Arahal R. D."/>
            <person name="Lucena T."/>
        </authorList>
    </citation>
    <scope>NUCLEOTIDE SEQUENCE</scope>
    <source>
        <strain evidence="2">CECT 9275</strain>
    </source>
</reference>
<name>A0A916N7N0_9BACT</name>